<evidence type="ECO:0000259" key="9">
    <source>
        <dbReference type="Pfam" id="PF01915"/>
    </source>
</evidence>
<reference evidence="12" key="1">
    <citation type="journal article" date="2019" name="Int. J. Syst. Evol. Microbiol.">
        <title>The Global Catalogue of Microorganisms (GCM) 10K type strain sequencing project: providing services to taxonomists for standard genome sequencing and annotation.</title>
        <authorList>
            <consortium name="The Broad Institute Genomics Platform"/>
            <consortium name="The Broad Institute Genome Sequencing Center for Infectious Disease"/>
            <person name="Wu L."/>
            <person name="Ma J."/>
        </authorList>
    </citation>
    <scope>NUCLEOTIDE SEQUENCE [LARGE SCALE GENOMIC DNA]</scope>
    <source>
        <strain evidence="12">CGMCC 1.5362</strain>
    </source>
</reference>
<dbReference type="PROSITE" id="PS51318">
    <property type="entry name" value="TAT"/>
    <property type="match status" value="1"/>
</dbReference>
<evidence type="ECO:0000256" key="6">
    <source>
        <dbReference type="ARBA" id="ARBA00023295"/>
    </source>
</evidence>
<dbReference type="InterPro" id="IPR036881">
    <property type="entry name" value="Glyco_hydro_3_C_sf"/>
</dbReference>
<keyword evidence="12" id="KW-1185">Reference proteome</keyword>
<dbReference type="PRINTS" id="PR00133">
    <property type="entry name" value="GLHYDRLASE3"/>
</dbReference>
<dbReference type="Gene3D" id="3.40.50.1700">
    <property type="entry name" value="Glycoside hydrolase family 3 C-terminal domain"/>
    <property type="match status" value="2"/>
</dbReference>
<dbReference type="InterPro" id="IPR017853">
    <property type="entry name" value="GH"/>
</dbReference>
<evidence type="ECO:0000256" key="3">
    <source>
        <dbReference type="ARBA" id="ARBA00012744"/>
    </source>
</evidence>
<dbReference type="Proteomes" id="UP000662111">
    <property type="component" value="Unassembled WGS sequence"/>
</dbReference>
<evidence type="ECO:0000259" key="10">
    <source>
        <dbReference type="Pfam" id="PF22888"/>
    </source>
</evidence>
<comment type="caution">
    <text evidence="11">The sequence shown here is derived from an EMBL/GenBank/DDBJ whole genome shotgun (WGS) entry which is preliminary data.</text>
</comment>
<evidence type="ECO:0000256" key="1">
    <source>
        <dbReference type="ARBA" id="ARBA00000448"/>
    </source>
</evidence>
<evidence type="ECO:0000256" key="7">
    <source>
        <dbReference type="SAM" id="SignalP"/>
    </source>
</evidence>
<protein>
    <recommendedName>
        <fullName evidence="3">beta-glucosidase</fullName>
        <ecNumber evidence="3">3.2.1.21</ecNumber>
    </recommendedName>
</protein>
<dbReference type="Pfam" id="PF01915">
    <property type="entry name" value="Glyco_hydro_3_C"/>
    <property type="match status" value="1"/>
</dbReference>
<name>A0ABQ2FC89_9MICO</name>
<dbReference type="EMBL" id="BMLB01000007">
    <property type="protein sequence ID" value="GGK79499.1"/>
    <property type="molecule type" value="Genomic_DNA"/>
</dbReference>
<gene>
    <name evidence="11" type="ORF">GCM10011509_30010</name>
</gene>
<dbReference type="PANTHER" id="PTHR30620:SF16">
    <property type="entry name" value="LYSOSOMAL BETA GLUCOSIDASE"/>
    <property type="match status" value="1"/>
</dbReference>
<feature type="domain" description="FIMAH" evidence="10">
    <location>
        <begin position="781"/>
        <end position="859"/>
    </location>
</feature>
<dbReference type="InterPro" id="IPR002772">
    <property type="entry name" value="Glyco_hydro_3_C"/>
</dbReference>
<dbReference type="InterPro" id="IPR001764">
    <property type="entry name" value="Glyco_hydro_3_N"/>
</dbReference>
<keyword evidence="4 7" id="KW-0732">Signal</keyword>
<evidence type="ECO:0000259" key="8">
    <source>
        <dbReference type="Pfam" id="PF00933"/>
    </source>
</evidence>
<dbReference type="RefSeq" id="WP_022922258.1">
    <property type="nucleotide sequence ID" value="NZ_BMLB01000007.1"/>
</dbReference>
<dbReference type="InterPro" id="IPR054470">
    <property type="entry name" value="FIMAH_dom"/>
</dbReference>
<evidence type="ECO:0000313" key="11">
    <source>
        <dbReference type="EMBL" id="GGK79499.1"/>
    </source>
</evidence>
<evidence type="ECO:0000256" key="5">
    <source>
        <dbReference type="ARBA" id="ARBA00022801"/>
    </source>
</evidence>
<dbReference type="EC" id="3.2.1.21" evidence="3"/>
<keyword evidence="5" id="KW-0378">Hydrolase</keyword>
<proteinExistence type="inferred from homology"/>
<dbReference type="Pfam" id="PF22888">
    <property type="entry name" value="FIMAH"/>
    <property type="match status" value="1"/>
</dbReference>
<dbReference type="InterPro" id="IPR051915">
    <property type="entry name" value="Cellulose_Degrad_GH3"/>
</dbReference>
<dbReference type="InterPro" id="IPR036962">
    <property type="entry name" value="Glyco_hydro_3_N_sf"/>
</dbReference>
<comment type="similarity">
    <text evidence="2">Belongs to the glycosyl hydrolase 3 family.</text>
</comment>
<evidence type="ECO:0000256" key="4">
    <source>
        <dbReference type="ARBA" id="ARBA00022729"/>
    </source>
</evidence>
<dbReference type="SUPFAM" id="SSF52279">
    <property type="entry name" value="Beta-D-glucan exohydrolase, C-terminal domain"/>
    <property type="match status" value="1"/>
</dbReference>
<sequence>MTPKSPRRSAAAALALTLGAGAAAALPPAATAATDEQPTLEARVKDVIDHDGLQFKDLNANDEVDPYEDWRLPVEERVADLVGQMTLAEKSGLMLIQTLNAGCEGSVVGQAANFVEQQHMHRFIFRNVVDSTSTACGASGTPVVTPAQAATFTNSVQEMTEATRLGIPTLFKSNARNHIDHDARVGINESAGAFSAFPKEAGVASAALGDAAYMDVVEDFATVMGDEWASIGLRGMYGYMADLSTDPRWYRVHETFTEDSDLGADIMGQLVRILQGEVDEDGVSLSPDTDVALTMKHFPGGGPQALGLDPHYAHGKTQVYPGDGFVDALKPFETAIDAGVSSIMPYYGAPIDVVYEGTPFEEIGFAFSEEIVEWLLRDQLGFKGYVNSDTGIINDRAWGLEDATVPERVAAAVNGGTDTLSGFDDVQTILDLVEAGLITEERVDLAAERLLTPLFQLGLFEDPYVDPTAATTTVGNDAHRAVAQDVQRKSVVLLQNDGVLPLEGDDEVFVLGAFNSEQVAEVGFDVVDGNEQGVEAAAGADVAVINVTAATDRSVTGAYRSNFDDTGWFNPATGGFAAADDPSTDADFYVVGGLDPDYGTNPVVMDGVAGLDGSSPWGASDRCVAEGGEAAVNNPSPTPSCTDNGLRFGGALPWESDVLDFTGMAQSQSWKVTPSLEDIQAVMGEVGAENTVLSVYFRQPYVLDEASGLQDAGAIVAGFGVTDSALWDVLAGDFAPQGKMPFALASNVEAVSTQAPDLPGYDAADTLFPFGHGLTYADPFETLSSSLEGHIASGDVAGPVAKQLTKALEQAKKHADVGRSQPAAVALERFLALLEKPKKPDTLTPEAQEDLRTQAQHLLRRL</sequence>
<accession>A0ABQ2FC89</accession>
<comment type="catalytic activity">
    <reaction evidence="1">
        <text>Hydrolysis of terminal, non-reducing beta-D-glucosyl residues with release of beta-D-glucose.</text>
        <dbReference type="EC" id="3.2.1.21"/>
    </reaction>
</comment>
<dbReference type="SUPFAM" id="SSF51445">
    <property type="entry name" value="(Trans)glycosidases"/>
    <property type="match status" value="1"/>
</dbReference>
<evidence type="ECO:0000256" key="2">
    <source>
        <dbReference type="ARBA" id="ARBA00005336"/>
    </source>
</evidence>
<dbReference type="InterPro" id="IPR006311">
    <property type="entry name" value="TAT_signal"/>
</dbReference>
<dbReference type="Gene3D" id="3.20.20.300">
    <property type="entry name" value="Glycoside hydrolase, family 3, N-terminal domain"/>
    <property type="match status" value="1"/>
</dbReference>
<feature type="chain" id="PRO_5045983354" description="beta-glucosidase" evidence="7">
    <location>
        <begin position="26"/>
        <end position="862"/>
    </location>
</feature>
<organism evidence="11 12">
    <name type="scientific">Ornithinimicrobium pekingense</name>
    <dbReference type="NCBI Taxonomy" id="384677"/>
    <lineage>
        <taxon>Bacteria</taxon>
        <taxon>Bacillati</taxon>
        <taxon>Actinomycetota</taxon>
        <taxon>Actinomycetes</taxon>
        <taxon>Micrococcales</taxon>
        <taxon>Ornithinimicrobiaceae</taxon>
        <taxon>Ornithinimicrobium</taxon>
    </lineage>
</organism>
<feature type="domain" description="Glycoside hydrolase family 3 C-terminal" evidence="9">
    <location>
        <begin position="689"/>
        <end position="776"/>
    </location>
</feature>
<dbReference type="Pfam" id="PF00933">
    <property type="entry name" value="Glyco_hydro_3"/>
    <property type="match status" value="1"/>
</dbReference>
<feature type="domain" description="Glycoside hydrolase family 3 N-terminal" evidence="8">
    <location>
        <begin position="145"/>
        <end position="452"/>
    </location>
</feature>
<feature type="signal peptide" evidence="7">
    <location>
        <begin position="1"/>
        <end position="25"/>
    </location>
</feature>
<dbReference type="PANTHER" id="PTHR30620">
    <property type="entry name" value="PERIPLASMIC BETA-GLUCOSIDASE-RELATED"/>
    <property type="match status" value="1"/>
</dbReference>
<keyword evidence="6" id="KW-0326">Glycosidase</keyword>
<evidence type="ECO:0000313" key="12">
    <source>
        <dbReference type="Proteomes" id="UP000662111"/>
    </source>
</evidence>